<gene>
    <name evidence="8" type="primary">Cd244</name>
    <name evidence="8" type="ORF">ODOGUJ_R08272</name>
</gene>
<keyword evidence="2" id="KW-0732">Signal</keyword>
<evidence type="ECO:0000256" key="1">
    <source>
        <dbReference type="ARBA" id="ARBA00004370"/>
    </source>
</evidence>
<dbReference type="PANTHER" id="PTHR12080:SF56">
    <property type="entry name" value="NATURAL KILLER CELL RECEPTOR 2B4"/>
    <property type="match status" value="1"/>
</dbReference>
<evidence type="ECO:0000256" key="3">
    <source>
        <dbReference type="ARBA" id="ARBA00023136"/>
    </source>
</evidence>
<organism evidence="8 9">
    <name type="scientific">Odontophorus gujanensis</name>
    <name type="common">marbled wood quail</name>
    <dbReference type="NCBI Taxonomy" id="886794"/>
    <lineage>
        <taxon>Eukaryota</taxon>
        <taxon>Metazoa</taxon>
        <taxon>Chordata</taxon>
        <taxon>Craniata</taxon>
        <taxon>Vertebrata</taxon>
        <taxon>Euteleostomi</taxon>
        <taxon>Archelosauria</taxon>
        <taxon>Archosauria</taxon>
        <taxon>Dinosauria</taxon>
        <taxon>Saurischia</taxon>
        <taxon>Theropoda</taxon>
        <taxon>Coelurosauria</taxon>
        <taxon>Aves</taxon>
        <taxon>Neognathae</taxon>
        <taxon>Galloanserae</taxon>
        <taxon>Galliformes</taxon>
        <taxon>Odontophoridae</taxon>
        <taxon>Odontophorus</taxon>
    </lineage>
</organism>
<proteinExistence type="predicted"/>
<dbReference type="Gene3D" id="2.60.40.10">
    <property type="entry name" value="Immunoglobulins"/>
    <property type="match status" value="2"/>
</dbReference>
<evidence type="ECO:0000313" key="8">
    <source>
        <dbReference type="EMBL" id="NXJ05971.1"/>
    </source>
</evidence>
<evidence type="ECO:0000256" key="4">
    <source>
        <dbReference type="ARBA" id="ARBA00023180"/>
    </source>
</evidence>
<dbReference type="OrthoDB" id="9835793at2759"/>
<accession>A0A7K9YCQ1</accession>
<dbReference type="EMBL" id="VXAB01002939">
    <property type="protein sequence ID" value="NXJ05971.1"/>
    <property type="molecule type" value="Genomic_DNA"/>
</dbReference>
<dbReference type="InterPro" id="IPR007110">
    <property type="entry name" value="Ig-like_dom"/>
</dbReference>
<dbReference type="CDD" id="cd00096">
    <property type="entry name" value="Ig"/>
    <property type="match status" value="1"/>
</dbReference>
<dbReference type="InterPro" id="IPR036179">
    <property type="entry name" value="Ig-like_dom_sf"/>
</dbReference>
<dbReference type="SUPFAM" id="SSF48726">
    <property type="entry name" value="Immunoglobulin"/>
    <property type="match status" value="1"/>
</dbReference>
<protein>
    <submittedName>
        <fullName evidence="8">CD244 protein</fullName>
    </submittedName>
</protein>
<name>A0A7K9YCQ1_9GALL</name>
<feature type="region of interest" description="Disordered" evidence="5">
    <location>
        <begin position="336"/>
        <end position="355"/>
    </location>
</feature>
<feature type="region of interest" description="Disordered" evidence="5">
    <location>
        <begin position="291"/>
        <end position="322"/>
    </location>
</feature>
<feature type="domain" description="Ig-like" evidence="7">
    <location>
        <begin position="113"/>
        <end position="183"/>
    </location>
</feature>
<keyword evidence="9" id="KW-1185">Reference proteome</keyword>
<dbReference type="GO" id="GO:0042288">
    <property type="term" value="F:MHC class I protein binding"/>
    <property type="evidence" value="ECO:0007669"/>
    <property type="project" value="TreeGrafter"/>
</dbReference>
<dbReference type="Proteomes" id="UP000522663">
    <property type="component" value="Unassembled WGS sequence"/>
</dbReference>
<feature type="non-terminal residue" evidence="8">
    <location>
        <position position="1"/>
    </location>
</feature>
<sequence length="355" mass="38983">GTAGCKDSAVLAGTDLQLLLEEPLPLHWAAVGWKVALGAESWQRILTVREKKVDAANSSHSRRATFHWVPPSLNISAVTQADSGNYSAEIESSDGSILINCFHVSVWEPVGNPRVETHVLQQEQGQCHLKLSCTVPGATAVSYSWSRDRELLGNQSVLVVHQDVQPGLYVCNVSNPANWKTASVDTDTACTQTGLFGAIPWWAVALLLVLIICTAGSITYWCWRRKKDHPAEHAEPSQTIYEEVGRAQTGQEPNRNSELHVVGNTVYTTVHPRAQQGPRYPQTPESCTIYSTVQPRTKQFPTSTLRADPRSASQSPSFKRKKLDRALVSTAYMEVTGTGQRGKGPAHLHSEYHAL</sequence>
<comment type="subcellular location">
    <subcellularLocation>
        <location evidence="1">Membrane</location>
    </subcellularLocation>
</comment>
<keyword evidence="6" id="KW-1133">Transmembrane helix</keyword>
<evidence type="ECO:0000313" key="9">
    <source>
        <dbReference type="Proteomes" id="UP000522663"/>
    </source>
</evidence>
<dbReference type="InterPro" id="IPR015631">
    <property type="entry name" value="CD2/SLAM_rcpt"/>
</dbReference>
<keyword evidence="4" id="KW-0325">Glycoprotein</keyword>
<dbReference type="InterPro" id="IPR024303">
    <property type="entry name" value="NK_rcpt_2B4_Ig_dom"/>
</dbReference>
<evidence type="ECO:0000256" key="5">
    <source>
        <dbReference type="SAM" id="MobiDB-lite"/>
    </source>
</evidence>
<feature type="compositionally biased region" description="Polar residues" evidence="5">
    <location>
        <begin position="291"/>
        <end position="317"/>
    </location>
</feature>
<reference evidence="8 9" key="1">
    <citation type="submission" date="2019-09" db="EMBL/GenBank/DDBJ databases">
        <title>Bird 10,000 Genomes (B10K) Project - Family phase.</title>
        <authorList>
            <person name="Zhang G."/>
        </authorList>
    </citation>
    <scope>NUCLEOTIDE SEQUENCE [LARGE SCALE GENOMIC DNA]</scope>
    <source>
        <strain evidence="8">B10K-DU-001-53</strain>
        <tissue evidence="8">Muscle</tissue>
    </source>
</reference>
<dbReference type="PANTHER" id="PTHR12080">
    <property type="entry name" value="SIGNALING LYMPHOCYTIC ACTIVATION MOLECULE"/>
    <property type="match status" value="1"/>
</dbReference>
<evidence type="ECO:0000256" key="2">
    <source>
        <dbReference type="ARBA" id="ARBA00022729"/>
    </source>
</evidence>
<dbReference type="PROSITE" id="PS50835">
    <property type="entry name" value="IG_LIKE"/>
    <property type="match status" value="1"/>
</dbReference>
<evidence type="ECO:0000259" key="7">
    <source>
        <dbReference type="PROSITE" id="PS50835"/>
    </source>
</evidence>
<feature type="non-terminal residue" evidence="8">
    <location>
        <position position="355"/>
    </location>
</feature>
<dbReference type="GO" id="GO:0002323">
    <property type="term" value="P:natural killer cell activation involved in immune response"/>
    <property type="evidence" value="ECO:0007669"/>
    <property type="project" value="TreeGrafter"/>
</dbReference>
<dbReference type="Pfam" id="PF11465">
    <property type="entry name" value="Receptor_2B4"/>
    <property type="match status" value="1"/>
</dbReference>
<evidence type="ECO:0000256" key="6">
    <source>
        <dbReference type="SAM" id="Phobius"/>
    </source>
</evidence>
<feature type="transmembrane region" description="Helical" evidence="6">
    <location>
        <begin position="199"/>
        <end position="223"/>
    </location>
</feature>
<comment type="caution">
    <text evidence="8">The sequence shown here is derived from an EMBL/GenBank/DDBJ whole genome shotgun (WGS) entry which is preliminary data.</text>
</comment>
<dbReference type="GO" id="GO:0009897">
    <property type="term" value="C:external side of plasma membrane"/>
    <property type="evidence" value="ECO:0007669"/>
    <property type="project" value="TreeGrafter"/>
</dbReference>
<keyword evidence="3 6" id="KW-0472">Membrane</keyword>
<dbReference type="InterPro" id="IPR013783">
    <property type="entry name" value="Ig-like_fold"/>
</dbReference>
<dbReference type="AlphaFoldDB" id="A0A7K9YCQ1"/>
<keyword evidence="6" id="KW-0812">Transmembrane</keyword>